<comment type="similarity">
    <text evidence="1">Belongs to the LysR transcriptional regulatory family.</text>
</comment>
<dbReference type="PROSITE" id="PS50931">
    <property type="entry name" value="HTH_LYSR"/>
    <property type="match status" value="1"/>
</dbReference>
<dbReference type="RefSeq" id="WP_081134175.1">
    <property type="nucleotide sequence ID" value="NZ_CABGKH010000013.1"/>
</dbReference>
<dbReference type="PRINTS" id="PR00039">
    <property type="entry name" value="HTHLYSR"/>
</dbReference>
<dbReference type="GO" id="GO:0003677">
    <property type="term" value="F:DNA binding"/>
    <property type="evidence" value="ECO:0007669"/>
    <property type="project" value="UniProtKB-KW"/>
</dbReference>
<evidence type="ECO:0000256" key="4">
    <source>
        <dbReference type="ARBA" id="ARBA00023163"/>
    </source>
</evidence>
<protein>
    <submittedName>
        <fullName evidence="5">LysR family transcriptional regulator</fullName>
    </submittedName>
</protein>
<dbReference type="STRING" id="53345.LIU_13420"/>
<keyword evidence="3" id="KW-0238">DNA-binding</keyword>
<dbReference type="InterPro" id="IPR036388">
    <property type="entry name" value="WH-like_DNA-bd_sf"/>
</dbReference>
<dbReference type="Pfam" id="PF03466">
    <property type="entry name" value="LysR_substrate"/>
    <property type="match status" value="1"/>
</dbReference>
<dbReference type="Gene3D" id="1.10.10.10">
    <property type="entry name" value="Winged helix-like DNA-binding domain superfamily/Winged helix DNA-binding domain"/>
    <property type="match status" value="1"/>
</dbReference>
<reference evidence="5 6" key="1">
    <citation type="submission" date="2015-06" db="EMBL/GenBank/DDBJ databases">
        <title>The Genome Sequence of Enterococcus durans 4EA1.</title>
        <authorList>
            <consortium name="The Broad Institute Genomics Platform"/>
            <consortium name="The Broad Institute Genome Sequencing Center for Infectious Disease"/>
            <person name="Earl A.M."/>
            <person name="Van Tyne D."/>
            <person name="Lebreton F."/>
            <person name="Saavedra J.T."/>
            <person name="Gilmore M.S."/>
            <person name="Manson Mcguire A."/>
            <person name="Clock S."/>
            <person name="Crupain M."/>
            <person name="Rangan U."/>
            <person name="Young S."/>
            <person name="Abouelleil A."/>
            <person name="Cao P."/>
            <person name="Chapman S.B."/>
            <person name="Griggs A."/>
            <person name="Priest M."/>
            <person name="Shea T."/>
            <person name="Wortman J."/>
            <person name="Nusbaum C."/>
            <person name="Birren B."/>
        </authorList>
    </citation>
    <scope>NUCLEOTIDE SEQUENCE [LARGE SCALE GENOMIC DNA]</scope>
    <source>
        <strain evidence="5 6">4EA1</strain>
    </source>
</reference>
<dbReference type="SUPFAM" id="SSF53850">
    <property type="entry name" value="Periplasmic binding protein-like II"/>
    <property type="match status" value="1"/>
</dbReference>
<dbReference type="Pfam" id="PF00126">
    <property type="entry name" value="HTH_1"/>
    <property type="match status" value="1"/>
</dbReference>
<keyword evidence="2" id="KW-0805">Transcription regulation</keyword>
<organism evidence="5 6">
    <name type="scientific">Enterococcus durans</name>
    <dbReference type="NCBI Taxonomy" id="53345"/>
    <lineage>
        <taxon>Bacteria</taxon>
        <taxon>Bacillati</taxon>
        <taxon>Bacillota</taxon>
        <taxon>Bacilli</taxon>
        <taxon>Lactobacillales</taxon>
        <taxon>Enterococcaceae</taxon>
        <taxon>Enterococcus</taxon>
    </lineage>
</organism>
<dbReference type="GO" id="GO:0005829">
    <property type="term" value="C:cytosol"/>
    <property type="evidence" value="ECO:0007669"/>
    <property type="project" value="TreeGrafter"/>
</dbReference>
<comment type="caution">
    <text evidence="5">The sequence shown here is derived from an EMBL/GenBank/DDBJ whole genome shotgun (WGS) entry which is preliminary data.</text>
</comment>
<name>A0A367C9V9_9ENTE</name>
<dbReference type="Proteomes" id="UP000252797">
    <property type="component" value="Unassembled WGS sequence"/>
</dbReference>
<dbReference type="SUPFAM" id="SSF46785">
    <property type="entry name" value="Winged helix' DNA-binding domain"/>
    <property type="match status" value="1"/>
</dbReference>
<dbReference type="InterPro" id="IPR050950">
    <property type="entry name" value="HTH-type_LysR_regulators"/>
</dbReference>
<dbReference type="InterPro" id="IPR036390">
    <property type="entry name" value="WH_DNA-bd_sf"/>
</dbReference>
<dbReference type="GeneID" id="56742435"/>
<accession>A0A367C9V9</accession>
<dbReference type="InterPro" id="IPR000847">
    <property type="entry name" value="LysR_HTH_N"/>
</dbReference>
<evidence type="ECO:0000313" key="6">
    <source>
        <dbReference type="Proteomes" id="UP000252797"/>
    </source>
</evidence>
<keyword evidence="4" id="KW-0804">Transcription</keyword>
<dbReference type="PANTHER" id="PTHR30419">
    <property type="entry name" value="HTH-TYPE TRANSCRIPTIONAL REGULATOR YBHD"/>
    <property type="match status" value="1"/>
</dbReference>
<evidence type="ECO:0000256" key="1">
    <source>
        <dbReference type="ARBA" id="ARBA00009437"/>
    </source>
</evidence>
<dbReference type="GO" id="GO:0003700">
    <property type="term" value="F:DNA-binding transcription factor activity"/>
    <property type="evidence" value="ECO:0007669"/>
    <property type="project" value="InterPro"/>
</dbReference>
<dbReference type="InterPro" id="IPR005119">
    <property type="entry name" value="LysR_subst-bd"/>
</dbReference>
<proteinExistence type="inferred from homology"/>
<sequence length="284" mass="32463">MKLLHLQYFKKVFETQNVTQAAKDLFISQPALSRAIKHLESELGVPLFYHSGRNIEPTIYAEEFYPYAVKTLATLDEGIKLISSVNEKIITSVILYLEVASVSIPNLVKIFQEKHPTIQLTIMQHQLPEDITDPVLYITSEIKPGMTNVPIMEEPVYVAIPKTHPLAKKETLQLDDIRRTPMLMLSKNNAFRHTLDVALEAKNIELTISSSTDDPATLRSILRQGLAISFFPKISWSYDENDPFVLREIEDLPLSRTIYLSTTFTKDHPLTKMISKTLKEFYLN</sequence>
<dbReference type="Gene3D" id="3.40.190.290">
    <property type="match status" value="1"/>
</dbReference>
<evidence type="ECO:0000256" key="3">
    <source>
        <dbReference type="ARBA" id="ARBA00023125"/>
    </source>
</evidence>
<evidence type="ECO:0000256" key="2">
    <source>
        <dbReference type="ARBA" id="ARBA00023015"/>
    </source>
</evidence>
<gene>
    <name evidence="5" type="ORF">EA71_03056</name>
</gene>
<dbReference type="EMBL" id="LEPB01000009">
    <property type="protein sequence ID" value="RCA09445.1"/>
    <property type="molecule type" value="Genomic_DNA"/>
</dbReference>
<evidence type="ECO:0000313" key="5">
    <source>
        <dbReference type="EMBL" id="RCA09445.1"/>
    </source>
</evidence>
<dbReference type="AlphaFoldDB" id="A0A367C9V9"/>
<dbReference type="CDD" id="cd05466">
    <property type="entry name" value="PBP2_LTTR_substrate"/>
    <property type="match status" value="1"/>
</dbReference>